<name>A0A2U1TLL7_9GAMM</name>
<dbReference type="InterPro" id="IPR001362">
    <property type="entry name" value="Glyco_hydro_32"/>
</dbReference>
<dbReference type="InterPro" id="IPR023296">
    <property type="entry name" value="Glyco_hydro_beta-prop_sf"/>
</dbReference>
<evidence type="ECO:0000256" key="1">
    <source>
        <dbReference type="ARBA" id="ARBA00009902"/>
    </source>
</evidence>
<dbReference type="SMART" id="SM00640">
    <property type="entry name" value="Glyco_32"/>
    <property type="match status" value="1"/>
</dbReference>
<dbReference type="GO" id="GO:0004575">
    <property type="term" value="F:sucrose alpha-glucosidase activity"/>
    <property type="evidence" value="ECO:0007669"/>
    <property type="project" value="TreeGrafter"/>
</dbReference>
<evidence type="ECO:0000259" key="4">
    <source>
        <dbReference type="Pfam" id="PF00251"/>
    </source>
</evidence>
<dbReference type="Gene3D" id="2.115.10.20">
    <property type="entry name" value="Glycosyl hydrolase domain, family 43"/>
    <property type="match status" value="1"/>
</dbReference>
<accession>A0A2U1TLL7</accession>
<evidence type="ECO:0000313" key="5">
    <source>
        <dbReference type="EMBL" id="PWC10285.1"/>
    </source>
</evidence>
<organism evidence="5 6">
    <name type="scientific">Brenneria corticis</name>
    <dbReference type="NCBI Taxonomy" id="2173106"/>
    <lineage>
        <taxon>Bacteria</taxon>
        <taxon>Pseudomonadati</taxon>
        <taxon>Pseudomonadota</taxon>
        <taxon>Gammaproteobacteria</taxon>
        <taxon>Enterobacterales</taxon>
        <taxon>Pectobacteriaceae</taxon>
        <taxon>Brenneria</taxon>
    </lineage>
</organism>
<comment type="caution">
    <text evidence="5">The sequence shown here is derived from an EMBL/GenBank/DDBJ whole genome shotgun (WGS) entry which is preliminary data.</text>
</comment>
<dbReference type="Pfam" id="PF00251">
    <property type="entry name" value="Glyco_hydro_32N"/>
    <property type="match status" value="1"/>
</dbReference>
<dbReference type="SUPFAM" id="SSF75005">
    <property type="entry name" value="Arabinanase/levansucrase/invertase"/>
    <property type="match status" value="1"/>
</dbReference>
<proteinExistence type="inferred from homology"/>
<comment type="similarity">
    <text evidence="1">Belongs to the glycosyl hydrolase 32 family.</text>
</comment>
<gene>
    <name evidence="5" type="ORF">DDT56_22365</name>
</gene>
<dbReference type="InterPro" id="IPR013148">
    <property type="entry name" value="Glyco_hydro_32_N"/>
</dbReference>
<evidence type="ECO:0000313" key="6">
    <source>
        <dbReference type="Proteomes" id="UP000296159"/>
    </source>
</evidence>
<dbReference type="EMBL" id="QDKH01000039">
    <property type="protein sequence ID" value="PWC10285.1"/>
    <property type="molecule type" value="Genomic_DNA"/>
</dbReference>
<feature type="domain" description="Glycosyl hydrolase family 32 N-terminal" evidence="4">
    <location>
        <begin position="36"/>
        <end position="342"/>
    </location>
</feature>
<reference evidence="5 6" key="1">
    <citation type="submission" date="2018-04" db="EMBL/GenBank/DDBJ databases">
        <title>Brenneria corticis sp.nov.</title>
        <authorList>
            <person name="Li Y."/>
        </authorList>
    </citation>
    <scope>NUCLEOTIDE SEQUENCE [LARGE SCALE GENOMIC DNA]</scope>
    <source>
        <strain evidence="5 6">CFCC 11842</strain>
    </source>
</reference>
<sequence length="481" mass="53168">MFHLISIENISKYTGVTPMIITLEQYAYNSSFHLTSPEPGFMNDMQTFVYDENQRLWHGYYLWNGDYSWGGNGSSWRHYATSNWENFTDHGVAIPKYQTKEGDAASGSIVIDNANLSGYGAGAWLAYVTSYCCGLQTTNLWYSTDNGYTFSPCESNPVQPNTLHKTNYRDPFAFIHDNHVYLYLAEESELGVYRSATGKAPFDYLGSVPIEYMGMIECPAITTLHCPDLKMDKTVLVFGGNGGGLDTSGTFLHVGTLDDNMLFQAIETPTPLALDLGADFYGAHIGYETEGAYDNLHCLAWVSNWSYWQCTAALPAVDSNGNIGCASVPRKVTLRYLDNRYRLETEPAFDVPAGTLMTTKTATSAGSYALDSFSNGRGRLRITLEDNNAENLTLTIGNDKWRISLALVSATGVCTVTRWSILLENNAAFLKPHQITLPAAPTRWDVLIDRQVVEIFFDTGTSATFATFSDGEAANVVFDVA</sequence>
<evidence type="ECO:0000256" key="2">
    <source>
        <dbReference type="ARBA" id="ARBA00022801"/>
    </source>
</evidence>
<keyword evidence="2" id="KW-0378">Hydrolase</keyword>
<keyword evidence="6" id="KW-1185">Reference proteome</keyword>
<evidence type="ECO:0000256" key="3">
    <source>
        <dbReference type="ARBA" id="ARBA00023295"/>
    </source>
</evidence>
<protein>
    <recommendedName>
        <fullName evidence="4">Glycosyl hydrolase family 32 N-terminal domain-containing protein</fullName>
    </recommendedName>
</protein>
<dbReference type="PANTHER" id="PTHR42800">
    <property type="entry name" value="EXOINULINASE INUD (AFU_ORTHOLOGUE AFUA_5G00480)"/>
    <property type="match status" value="1"/>
</dbReference>
<keyword evidence="3" id="KW-0326">Glycosidase</keyword>
<dbReference type="PANTHER" id="PTHR42800:SF1">
    <property type="entry name" value="EXOINULINASE INUD (AFU_ORTHOLOGUE AFUA_5G00480)"/>
    <property type="match status" value="1"/>
</dbReference>
<dbReference type="GO" id="GO:0005987">
    <property type="term" value="P:sucrose catabolic process"/>
    <property type="evidence" value="ECO:0007669"/>
    <property type="project" value="TreeGrafter"/>
</dbReference>
<dbReference type="GO" id="GO:0005737">
    <property type="term" value="C:cytoplasm"/>
    <property type="evidence" value="ECO:0007669"/>
    <property type="project" value="TreeGrafter"/>
</dbReference>
<dbReference type="Proteomes" id="UP000296159">
    <property type="component" value="Unassembled WGS sequence"/>
</dbReference>
<dbReference type="AlphaFoldDB" id="A0A2U1TLL7"/>